<keyword evidence="3" id="KW-1134">Transmembrane beta strand</keyword>
<evidence type="ECO:0000256" key="4">
    <source>
        <dbReference type="ARBA" id="ARBA00022692"/>
    </source>
</evidence>
<evidence type="ECO:0000256" key="5">
    <source>
        <dbReference type="ARBA" id="ARBA00022729"/>
    </source>
</evidence>
<dbReference type="InterPro" id="IPR005017">
    <property type="entry name" value="OMPP1/FadL/TodX"/>
</dbReference>
<evidence type="ECO:0000256" key="7">
    <source>
        <dbReference type="ARBA" id="ARBA00023237"/>
    </source>
</evidence>
<keyword evidence="6" id="KW-0472">Membrane</keyword>
<evidence type="ECO:0000256" key="3">
    <source>
        <dbReference type="ARBA" id="ARBA00022452"/>
    </source>
</evidence>
<comment type="similarity">
    <text evidence="2">Belongs to the OmpP1/FadL family.</text>
</comment>
<dbReference type="PANTHER" id="PTHR35093:SF8">
    <property type="entry name" value="OUTER MEMBRANE PROTEIN NMB0088-RELATED"/>
    <property type="match status" value="1"/>
</dbReference>
<dbReference type="GO" id="GO:0015483">
    <property type="term" value="F:long-chain fatty acid transporting porin activity"/>
    <property type="evidence" value="ECO:0007669"/>
    <property type="project" value="TreeGrafter"/>
</dbReference>
<keyword evidence="4" id="KW-0812">Transmembrane</keyword>
<keyword evidence="9" id="KW-1185">Reference proteome</keyword>
<evidence type="ECO:0000256" key="2">
    <source>
        <dbReference type="ARBA" id="ARBA00008163"/>
    </source>
</evidence>
<organism evidence="8 9">
    <name type="scientific">Fontimonas thermophila</name>
    <dbReference type="NCBI Taxonomy" id="1076937"/>
    <lineage>
        <taxon>Bacteria</taxon>
        <taxon>Pseudomonadati</taxon>
        <taxon>Pseudomonadota</taxon>
        <taxon>Gammaproteobacteria</taxon>
        <taxon>Nevskiales</taxon>
        <taxon>Nevskiaceae</taxon>
        <taxon>Fontimonas</taxon>
    </lineage>
</organism>
<reference evidence="8 9" key="1">
    <citation type="submission" date="2016-10" db="EMBL/GenBank/DDBJ databases">
        <authorList>
            <person name="de Groot N.N."/>
        </authorList>
    </citation>
    <scope>NUCLEOTIDE SEQUENCE [LARGE SCALE GENOMIC DNA]</scope>
    <source>
        <strain evidence="8 9">DSM 23609</strain>
    </source>
</reference>
<sequence length="553" mass="59875">MVPITANTTALLDPLATLRQRDSIRMPFSCERKENSTRRGMTASRARFLSDSLTWLLAGALWIASLPASATNGYFAHGYSASQNALGGAGTALTEDALIVTINPAGSAWVGRRLDVIFSVFSPIRDYTAGPVGEGAQNSILRISEGKVVSDNEMFYIPGFAYALPIDDVSSWGIAVYGNGGMNTEYHGNTAHFGEGFADPTTLLINLETECHGTFGGGSPVDGASDTAGFCGNDDPTASVNLIQLFIAPHYARKIGDRSSIGIAPIIAGQRFRADGLMAFSKFSNKPDKVSDNGFDLSYGYGARIGFLTGLIPGVGLGGSYQSRIRMTPFKKYAGLFADDGGFDIPSSWNLGLSLHFTPDLRLVYDYQRTNYSEIKSVGNRFDTNDFINNCAIPRLFFGLTGGLMGSDDPNPSCLGSKTGPGFGWQDVVTHKFGLQYRFAAFKFRIGYSKADQPIPDTEVLFNILAPGVIEEHYTLGIEYQYSRTTGFSLAAMYAKSNPIVGKNPLSNTDATMADLLIGGNTSTLFGIDENDQDIHLDMHQWQITLGYTYRFE</sequence>
<dbReference type="PANTHER" id="PTHR35093">
    <property type="entry name" value="OUTER MEMBRANE PROTEIN NMB0088-RELATED"/>
    <property type="match status" value="1"/>
</dbReference>
<keyword evidence="5" id="KW-0732">Signal</keyword>
<accession>A0A1I2I1Q9</accession>
<dbReference type="SUPFAM" id="SSF56935">
    <property type="entry name" value="Porins"/>
    <property type="match status" value="1"/>
</dbReference>
<dbReference type="STRING" id="1076937.SAMN04488120_102341"/>
<dbReference type="GO" id="GO:0009279">
    <property type="term" value="C:cell outer membrane"/>
    <property type="evidence" value="ECO:0007669"/>
    <property type="project" value="UniProtKB-SubCell"/>
</dbReference>
<name>A0A1I2I1Q9_9GAMM</name>
<evidence type="ECO:0000256" key="1">
    <source>
        <dbReference type="ARBA" id="ARBA00004571"/>
    </source>
</evidence>
<comment type="subcellular location">
    <subcellularLocation>
        <location evidence="1">Cell outer membrane</location>
        <topology evidence="1">Multi-pass membrane protein</topology>
    </subcellularLocation>
</comment>
<dbReference type="EMBL" id="FOOC01000002">
    <property type="protein sequence ID" value="SFF34846.1"/>
    <property type="molecule type" value="Genomic_DNA"/>
</dbReference>
<keyword evidence="7" id="KW-0998">Cell outer membrane</keyword>
<gene>
    <name evidence="8" type="ORF">SAMN04488120_102341</name>
</gene>
<evidence type="ECO:0000313" key="9">
    <source>
        <dbReference type="Proteomes" id="UP000199771"/>
    </source>
</evidence>
<dbReference type="Proteomes" id="UP000199771">
    <property type="component" value="Unassembled WGS sequence"/>
</dbReference>
<evidence type="ECO:0000256" key="6">
    <source>
        <dbReference type="ARBA" id="ARBA00023136"/>
    </source>
</evidence>
<proteinExistence type="inferred from homology"/>
<dbReference type="AlphaFoldDB" id="A0A1I2I1Q9"/>
<dbReference type="Gene3D" id="2.40.160.60">
    <property type="entry name" value="Outer membrane protein transport protein (OMPP1/FadL/TodX)"/>
    <property type="match status" value="1"/>
</dbReference>
<protein>
    <submittedName>
        <fullName evidence="8">Long-chain fatty acid transport protein</fullName>
    </submittedName>
</protein>
<evidence type="ECO:0000313" key="8">
    <source>
        <dbReference type="EMBL" id="SFF34846.1"/>
    </source>
</evidence>